<dbReference type="InterPro" id="IPR037225">
    <property type="entry name" value="Nuo51_FMN-bd_sf"/>
</dbReference>
<evidence type="ECO:0000256" key="1">
    <source>
        <dbReference type="ARBA" id="ARBA00022448"/>
    </source>
</evidence>
<dbReference type="GO" id="GO:0051539">
    <property type="term" value="F:4 iron, 4 sulfur cluster binding"/>
    <property type="evidence" value="ECO:0007669"/>
    <property type="project" value="UniProtKB-KW"/>
</dbReference>
<dbReference type="SUPFAM" id="SSF142019">
    <property type="entry name" value="Nqo1 FMN-binding domain-like"/>
    <property type="match status" value="1"/>
</dbReference>
<proteinExistence type="inferred from homology"/>
<dbReference type="PANTHER" id="PTHR43034">
    <property type="entry name" value="ION-TRANSLOCATING OXIDOREDUCTASE COMPLEX SUBUNIT C"/>
    <property type="match status" value="1"/>
</dbReference>
<feature type="domain" description="RnfC Barrel sandwich hybrid" evidence="9">
    <location>
        <begin position="10"/>
        <end position="107"/>
    </location>
</feature>
<name>A0A3B1E8T3_9ZZZZ</name>
<dbReference type="GO" id="GO:0016020">
    <property type="term" value="C:membrane"/>
    <property type="evidence" value="ECO:0007669"/>
    <property type="project" value="InterPro"/>
</dbReference>
<evidence type="ECO:0000259" key="8">
    <source>
        <dbReference type="Pfam" id="PF01512"/>
    </source>
</evidence>
<dbReference type="GO" id="GO:0046872">
    <property type="term" value="F:metal ion binding"/>
    <property type="evidence" value="ECO:0007669"/>
    <property type="project" value="UniProtKB-KW"/>
</dbReference>
<dbReference type="Gene3D" id="3.40.50.11540">
    <property type="entry name" value="NADH-ubiquinone oxidoreductase 51kDa subunit"/>
    <property type="match status" value="1"/>
</dbReference>
<dbReference type="InterPro" id="IPR026902">
    <property type="entry name" value="RnfC_N"/>
</dbReference>
<feature type="non-terminal residue" evidence="10">
    <location>
        <position position="287"/>
    </location>
</feature>
<organism evidence="10">
    <name type="scientific">hydrothermal vent metagenome</name>
    <dbReference type="NCBI Taxonomy" id="652676"/>
    <lineage>
        <taxon>unclassified sequences</taxon>
        <taxon>metagenomes</taxon>
        <taxon>ecological metagenomes</taxon>
    </lineage>
</organism>
<keyword evidence="4" id="KW-0677">Repeat</keyword>
<dbReference type="Pfam" id="PF13375">
    <property type="entry name" value="RnfC_N"/>
    <property type="match status" value="1"/>
</dbReference>
<evidence type="ECO:0000313" key="10">
    <source>
        <dbReference type="EMBL" id="VAX41987.1"/>
    </source>
</evidence>
<keyword evidence="6" id="KW-0408">Iron</keyword>
<protein>
    <submittedName>
        <fullName evidence="10">Electron transport complex protein RnfC</fullName>
    </submittedName>
</protein>
<gene>
    <name evidence="10" type="ORF">MNBD_PLANCTO03-1124</name>
</gene>
<evidence type="ECO:0000256" key="5">
    <source>
        <dbReference type="ARBA" id="ARBA00022982"/>
    </source>
</evidence>
<evidence type="ECO:0000256" key="6">
    <source>
        <dbReference type="ARBA" id="ARBA00023004"/>
    </source>
</evidence>
<evidence type="ECO:0000256" key="7">
    <source>
        <dbReference type="ARBA" id="ARBA00023014"/>
    </source>
</evidence>
<feature type="domain" description="NADH-ubiquinone oxidoreductase 51kDa subunit FMN-binding" evidence="8">
    <location>
        <begin position="134"/>
        <end position="279"/>
    </location>
</feature>
<evidence type="ECO:0000256" key="4">
    <source>
        <dbReference type="ARBA" id="ARBA00022737"/>
    </source>
</evidence>
<dbReference type="PANTHER" id="PTHR43034:SF2">
    <property type="entry name" value="ION-TRANSLOCATING OXIDOREDUCTASE COMPLEX SUBUNIT C"/>
    <property type="match status" value="1"/>
</dbReference>
<dbReference type="Pfam" id="PF01512">
    <property type="entry name" value="Complex1_51K"/>
    <property type="match status" value="1"/>
</dbReference>
<dbReference type="HAMAP" id="MF_00461">
    <property type="entry name" value="RsxC_RnfC"/>
    <property type="match status" value="1"/>
</dbReference>
<dbReference type="GO" id="GO:0009055">
    <property type="term" value="F:electron transfer activity"/>
    <property type="evidence" value="ECO:0007669"/>
    <property type="project" value="InterPro"/>
</dbReference>
<evidence type="ECO:0000259" key="9">
    <source>
        <dbReference type="Pfam" id="PF13375"/>
    </source>
</evidence>
<accession>A0A3B1E8T3</accession>
<dbReference type="AlphaFoldDB" id="A0A3B1E8T3"/>
<dbReference type="InterPro" id="IPR010208">
    <property type="entry name" value="Ion_transpt_RnfC/RsxC"/>
</dbReference>
<dbReference type="NCBIfam" id="TIGR01945">
    <property type="entry name" value="rnfC"/>
    <property type="match status" value="1"/>
</dbReference>
<dbReference type="InterPro" id="IPR011538">
    <property type="entry name" value="Nuo51_FMN-bd"/>
</dbReference>
<evidence type="ECO:0000256" key="3">
    <source>
        <dbReference type="ARBA" id="ARBA00022723"/>
    </source>
</evidence>
<dbReference type="EMBL" id="UOGK01000621">
    <property type="protein sequence ID" value="VAX41987.1"/>
    <property type="molecule type" value="Genomic_DNA"/>
</dbReference>
<keyword evidence="1" id="KW-0813">Transport</keyword>
<sequence length="287" mass="31104">MSAAPTMQRSFRHGVHPLDHKEQTEHLALERMPFVERYTLPLGQHIGAPAKPIVQPGDRVERGQRVAEPGGFVSTSLHSPVTGRILDIDQHRQGNGQMVAAIHIEADPYSSQQFHGRDPIDPASLSIDEFVAHVQQAGLVGLGGAAFPSHVKYKLPEGKHCERLVINGCECEPYLTCDHRVMVERPAEVLRGVSMLAEKLGATGSWIGVENNKPDGIDALNAHLPAGSNITISPLPVKYPQGAEKMLIKAVFDEEVPAGKLPLDIGIVVNNVATMASLAEYFDHGQP</sequence>
<evidence type="ECO:0000256" key="2">
    <source>
        <dbReference type="ARBA" id="ARBA00022485"/>
    </source>
</evidence>
<keyword evidence="5" id="KW-0249">Electron transport</keyword>
<keyword evidence="2" id="KW-0004">4Fe-4S</keyword>
<reference evidence="10" key="1">
    <citation type="submission" date="2018-06" db="EMBL/GenBank/DDBJ databases">
        <authorList>
            <person name="Zhirakovskaya E."/>
        </authorList>
    </citation>
    <scope>NUCLEOTIDE SEQUENCE</scope>
</reference>
<keyword evidence="3" id="KW-0479">Metal-binding</keyword>
<keyword evidence="7" id="KW-0411">Iron-sulfur</keyword>